<dbReference type="Proteomes" id="UP000015102">
    <property type="component" value="Unassembled WGS sequence"/>
</dbReference>
<evidence type="ECO:0000313" key="1">
    <source>
        <dbReference type="EnsemblMetazoa" id="MESCA003187-PA"/>
    </source>
</evidence>
<accession>T1GIB7</accession>
<proteinExistence type="predicted"/>
<sequence>MAAKDLAAGICEIYQAPLNNIKSELKELISKQNQIYIDIAGEKFGFGNDEVLEVQNMVQKLFSNNVSN</sequence>
<dbReference type="EMBL" id="CAQQ02044455">
    <property type="status" value="NOT_ANNOTATED_CDS"/>
    <property type="molecule type" value="Genomic_DNA"/>
</dbReference>
<dbReference type="HOGENOM" id="CLU_2796874_0_0_1"/>
<name>T1GIB7_MEGSC</name>
<reference evidence="1" key="2">
    <citation type="submission" date="2015-06" db="UniProtKB">
        <authorList>
            <consortium name="EnsemblMetazoa"/>
        </authorList>
    </citation>
    <scope>IDENTIFICATION</scope>
</reference>
<evidence type="ECO:0000313" key="2">
    <source>
        <dbReference type="Proteomes" id="UP000015102"/>
    </source>
</evidence>
<dbReference type="AlphaFoldDB" id="T1GIB7"/>
<reference evidence="2" key="1">
    <citation type="submission" date="2013-02" db="EMBL/GenBank/DDBJ databases">
        <authorList>
            <person name="Hughes D."/>
        </authorList>
    </citation>
    <scope>NUCLEOTIDE SEQUENCE</scope>
    <source>
        <strain>Durham</strain>
        <strain evidence="2">NC isolate 2 -- Noor lab</strain>
    </source>
</reference>
<organism evidence="1 2">
    <name type="scientific">Megaselia scalaris</name>
    <name type="common">Humpbacked fly</name>
    <name type="synonym">Phora scalaris</name>
    <dbReference type="NCBI Taxonomy" id="36166"/>
    <lineage>
        <taxon>Eukaryota</taxon>
        <taxon>Metazoa</taxon>
        <taxon>Ecdysozoa</taxon>
        <taxon>Arthropoda</taxon>
        <taxon>Hexapoda</taxon>
        <taxon>Insecta</taxon>
        <taxon>Pterygota</taxon>
        <taxon>Neoptera</taxon>
        <taxon>Endopterygota</taxon>
        <taxon>Diptera</taxon>
        <taxon>Brachycera</taxon>
        <taxon>Muscomorpha</taxon>
        <taxon>Platypezoidea</taxon>
        <taxon>Phoridae</taxon>
        <taxon>Megaseliini</taxon>
        <taxon>Megaselia</taxon>
    </lineage>
</organism>
<dbReference type="EMBL" id="CAQQ02044454">
    <property type="status" value="NOT_ANNOTATED_CDS"/>
    <property type="molecule type" value="Genomic_DNA"/>
</dbReference>
<keyword evidence="2" id="KW-1185">Reference proteome</keyword>
<protein>
    <submittedName>
        <fullName evidence="1">Uncharacterized protein</fullName>
    </submittedName>
</protein>
<dbReference type="EnsemblMetazoa" id="MESCA003187-RA">
    <property type="protein sequence ID" value="MESCA003187-PA"/>
    <property type="gene ID" value="MESCA003187"/>
</dbReference>